<evidence type="ECO:0000256" key="6">
    <source>
        <dbReference type="ARBA" id="ARBA00023225"/>
    </source>
</evidence>
<dbReference type="InterPro" id="IPR018035">
    <property type="entry name" value="Flagellar_FliH/T3SS_HrpE"/>
</dbReference>
<evidence type="ECO:0000313" key="9">
    <source>
        <dbReference type="EMBL" id="AUZ87936.1"/>
    </source>
</evidence>
<keyword evidence="3" id="KW-0813">Transport</keyword>
<dbReference type="GO" id="GO:0044781">
    <property type="term" value="P:bacterial-type flagellum organization"/>
    <property type="evidence" value="ECO:0007669"/>
    <property type="project" value="UniProtKB-KW"/>
</dbReference>
<evidence type="ECO:0000313" key="10">
    <source>
        <dbReference type="Proteomes" id="UP000239187"/>
    </source>
</evidence>
<dbReference type="GO" id="GO:0005829">
    <property type="term" value="C:cytosol"/>
    <property type="evidence" value="ECO:0007669"/>
    <property type="project" value="TreeGrafter"/>
</dbReference>
<evidence type="ECO:0000256" key="2">
    <source>
        <dbReference type="ARBA" id="ARBA00006602"/>
    </source>
</evidence>
<accession>A0A2L0UFD8</accession>
<keyword evidence="4" id="KW-1005">Bacterial flagellum biogenesis</keyword>
<dbReference type="EMBL" id="CP024915">
    <property type="protein sequence ID" value="AUZ87936.1"/>
    <property type="molecule type" value="Genomic_DNA"/>
</dbReference>
<dbReference type="PANTHER" id="PTHR34982:SF1">
    <property type="entry name" value="FLAGELLAR ASSEMBLY PROTEIN FLIH"/>
    <property type="match status" value="1"/>
</dbReference>
<comment type="function">
    <text evidence="1">Needed for flagellar regrowth and assembly.</text>
</comment>
<dbReference type="Proteomes" id="UP000239187">
    <property type="component" value="Chromosome"/>
</dbReference>
<organism evidence="9 10">
    <name type="scientific">Arthrobacter agilis</name>
    <dbReference type="NCBI Taxonomy" id="37921"/>
    <lineage>
        <taxon>Bacteria</taxon>
        <taxon>Bacillati</taxon>
        <taxon>Actinomycetota</taxon>
        <taxon>Actinomycetes</taxon>
        <taxon>Micrococcales</taxon>
        <taxon>Micrococcaceae</taxon>
        <taxon>Arthrobacter</taxon>
    </lineage>
</organism>
<evidence type="ECO:0000256" key="3">
    <source>
        <dbReference type="ARBA" id="ARBA00022448"/>
    </source>
</evidence>
<feature type="domain" description="Flagellar assembly protein FliH/Type III secretion system HrpE" evidence="8">
    <location>
        <begin position="73"/>
        <end position="189"/>
    </location>
</feature>
<evidence type="ECO:0000256" key="5">
    <source>
        <dbReference type="ARBA" id="ARBA00022927"/>
    </source>
</evidence>
<keyword evidence="6" id="KW-1006">Bacterial flagellum protein export</keyword>
<evidence type="ECO:0000256" key="4">
    <source>
        <dbReference type="ARBA" id="ARBA00022795"/>
    </source>
</evidence>
<keyword evidence="7" id="KW-0175">Coiled coil</keyword>
<dbReference type="RefSeq" id="WP_208739144.1">
    <property type="nucleotide sequence ID" value="NZ_CP024915.1"/>
</dbReference>
<evidence type="ECO:0000256" key="7">
    <source>
        <dbReference type="SAM" id="Coils"/>
    </source>
</evidence>
<proteinExistence type="inferred from homology"/>
<dbReference type="InterPro" id="IPR051472">
    <property type="entry name" value="T3SS_Stator/FliH"/>
</dbReference>
<dbReference type="Pfam" id="PF02108">
    <property type="entry name" value="FliH"/>
    <property type="match status" value="1"/>
</dbReference>
<dbReference type="PANTHER" id="PTHR34982">
    <property type="entry name" value="YOP PROTEINS TRANSLOCATION PROTEIN L"/>
    <property type="match status" value="1"/>
</dbReference>
<feature type="coiled-coil region" evidence="7">
    <location>
        <begin position="39"/>
        <end position="85"/>
    </location>
</feature>
<comment type="similarity">
    <text evidence="2">Belongs to the FliH family.</text>
</comment>
<dbReference type="AlphaFoldDB" id="A0A2L0UFD8"/>
<keyword evidence="5" id="KW-0653">Protein transport</keyword>
<dbReference type="GO" id="GO:0015031">
    <property type="term" value="P:protein transport"/>
    <property type="evidence" value="ECO:0007669"/>
    <property type="project" value="UniProtKB-KW"/>
</dbReference>
<sequence length="200" mass="20380">MSTDALTPVTFPYLGRGPGQAAHDTAVAQGHSAGYADGLALARAELAEHRARLEAEAASARLQAEALLAQRLRVLEAAARALEARTAPVLDQARERVLDAAFAITEALLGRALADGPTSARNAVARAFEGADGEDVRAVRLHPADLALLAPGDAPEGVTLVPDASLGRGDAVAECPNGSIDARLGTALARVRTALVGGTA</sequence>
<reference evidence="9 10" key="1">
    <citation type="submission" date="2017-11" db="EMBL/GenBank/DDBJ databases">
        <title>Draft genome of Arthrobacter agilis strain UMCV2, a plant growth-promoting rhizobacterium and biocontrol capacity of phytopathogenic fungi.</title>
        <authorList>
            <person name="Martinez-Camara R."/>
            <person name="Santoyo G."/>
            <person name="Moreno-Hagelsieb G."/>
            <person name="Valencia-Cantero E."/>
        </authorList>
    </citation>
    <scope>NUCLEOTIDE SEQUENCE [LARGE SCALE GENOMIC DNA]</scope>
    <source>
        <strain evidence="9 10">UMCV2</strain>
    </source>
</reference>
<protein>
    <recommendedName>
        <fullName evidence="8">Flagellar assembly protein FliH/Type III secretion system HrpE domain-containing protein</fullName>
    </recommendedName>
</protein>
<name>A0A2L0UFD8_9MICC</name>
<gene>
    <name evidence="9" type="ORF">CVO76_10085</name>
</gene>
<evidence type="ECO:0000256" key="1">
    <source>
        <dbReference type="ARBA" id="ARBA00003041"/>
    </source>
</evidence>
<evidence type="ECO:0000259" key="8">
    <source>
        <dbReference type="Pfam" id="PF02108"/>
    </source>
</evidence>